<dbReference type="EMBL" id="CABEIY010000007">
    <property type="protein sequence ID" value="VTT25705.1"/>
    <property type="molecule type" value="Genomic_DNA"/>
</dbReference>
<protein>
    <recommendedName>
        <fullName evidence="3">Phage head-tail adapter protein</fullName>
    </recommendedName>
</protein>
<dbReference type="AlphaFoldDB" id="A0AAE9U2B2"/>
<comment type="caution">
    <text evidence="1">The sequence shown here is derived from an EMBL/GenBank/DDBJ whole genome shotgun (WGS) entry which is preliminary data.</text>
</comment>
<organism evidence="1 2">
    <name type="scientific">Streptococcus dysgalactiae subsp. equisimilis</name>
    <name type="common">Streptococcus equisimilis</name>
    <dbReference type="NCBI Taxonomy" id="119602"/>
    <lineage>
        <taxon>Bacteria</taxon>
        <taxon>Bacillati</taxon>
        <taxon>Bacillota</taxon>
        <taxon>Bacilli</taxon>
        <taxon>Lactobacillales</taxon>
        <taxon>Streptococcaceae</taxon>
        <taxon>Streptococcus</taxon>
    </lineage>
</organism>
<dbReference type="RefSeq" id="WP_111679018.1">
    <property type="nucleotide sequence ID" value="NZ_BLBJ01000061.1"/>
</dbReference>
<sequence>MRFTILKYTESGKNSINQSVFKHVEKGHFDGWLDMLSGDDKNQSKSIPAESSHVILTKDTSIKLTNADRIKTAKGIYEVTYVDDPVNLGHHLEIYLKVVS</sequence>
<evidence type="ECO:0008006" key="3">
    <source>
        <dbReference type="Google" id="ProtNLM"/>
    </source>
</evidence>
<evidence type="ECO:0000313" key="2">
    <source>
        <dbReference type="Proteomes" id="UP000339049"/>
    </source>
</evidence>
<proteinExistence type="predicted"/>
<gene>
    <name evidence="1" type="ORF">NCTC11557_01715</name>
</gene>
<reference evidence="1 2" key="1">
    <citation type="submission" date="2019-05" db="EMBL/GenBank/DDBJ databases">
        <authorList>
            <consortium name="Pathogen Informatics"/>
        </authorList>
    </citation>
    <scope>NUCLEOTIDE SEQUENCE [LARGE SCALE GENOMIC DNA]</scope>
    <source>
        <strain evidence="1 2">NCTC11557</strain>
    </source>
</reference>
<name>A0AAE9U2B2_STREQ</name>
<accession>A0AAE9U2B2</accession>
<dbReference type="Proteomes" id="UP000339049">
    <property type="component" value="Unassembled WGS sequence"/>
</dbReference>
<evidence type="ECO:0000313" key="1">
    <source>
        <dbReference type="EMBL" id="VTT25705.1"/>
    </source>
</evidence>